<dbReference type="NCBIfam" id="NF006969">
    <property type="entry name" value="PRK09441.1-2"/>
    <property type="match status" value="1"/>
</dbReference>
<sequence length="605" mass="65605">MLSKSTVALAGLLTAGTLLAGCSKETAAPAYPTPQATAASPQNATVANGVMMQGFYWDVPLSTPAGTWWQNLGAKATELKAAGITAMWIPPAYKGSGKNDVGYGVYDRYDLGEFNQKGTVATRYGTIGQLQSAIGALHGQGIQVYEDMVMNHLTSADNQELANNQYNVYTSFTYPGRNNTYSNYQWHWYNFSATQQAPNNGWYQWAAYDFQPYANGDAYDNLLGSEIRYNDINNANETIGWGNWITTKLNLDGYRLDATKHIQTTYLNRWLDAVKTNGRFAVSEAWFRNLQDMNNYAAATGGRTSLFDVPLHYTFADMSNGNGSWDMRGLQFAGFTEANGALSVSFVDNHDTDQTGGALFSPVSNLKMLAYAYILTREKGYPCVFYKDYYEYGLGAQLKKLMQVRQANAYGAATEYTSVNDADVYAYSRAGDASHKGLLVLLNDGGSSRSKGITTPFKSATLTDQTGNVSGTVTTNASGYATFSVPARGYAVWVPTGATTTMLPPTSGTTAVTFNVTYSNTTSGQDVYVVGSTAQLGSWNAASAIKLSGAAYPKWSGTVNLTSNTAVQYKYLRKDAAGNVLWEGGANRAFTPSGTTTTRTDTWQN</sequence>
<evidence type="ECO:0000256" key="2">
    <source>
        <dbReference type="ARBA" id="ARBA00022801"/>
    </source>
</evidence>
<dbReference type="PANTHER" id="PTHR43447">
    <property type="entry name" value="ALPHA-AMYLASE"/>
    <property type="match status" value="1"/>
</dbReference>
<evidence type="ECO:0000256" key="7">
    <source>
        <dbReference type="SAM" id="SignalP"/>
    </source>
</evidence>
<dbReference type="RefSeq" id="WP_088464259.1">
    <property type="nucleotide sequence ID" value="NZ_NIRR01000013.1"/>
</dbReference>
<dbReference type="GO" id="GO:2001070">
    <property type="term" value="F:starch binding"/>
    <property type="evidence" value="ECO:0007669"/>
    <property type="project" value="InterPro"/>
</dbReference>
<dbReference type="Gene3D" id="2.60.40.1180">
    <property type="entry name" value="Golgi alpha-mannosidase II"/>
    <property type="match status" value="1"/>
</dbReference>
<keyword evidence="7" id="KW-0732">Signal</keyword>
<dbReference type="GO" id="GO:0043169">
    <property type="term" value="F:cation binding"/>
    <property type="evidence" value="ECO:0007669"/>
    <property type="project" value="InterPro"/>
</dbReference>
<dbReference type="Gene3D" id="3.20.20.80">
    <property type="entry name" value="Glycosidases"/>
    <property type="match status" value="1"/>
</dbReference>
<dbReference type="InterPro" id="IPR013780">
    <property type="entry name" value="Glyco_hydro_b"/>
</dbReference>
<dbReference type="InterPro" id="IPR017853">
    <property type="entry name" value="GH"/>
</dbReference>
<dbReference type="SUPFAM" id="SSF51445">
    <property type="entry name" value="(Trans)glycosidases"/>
    <property type="match status" value="1"/>
</dbReference>
<gene>
    <name evidence="9" type="ORF">CDA63_09710</name>
</gene>
<name>A0A2D0AFW0_9BACT</name>
<dbReference type="FunFam" id="2.60.40.10:FF:000552">
    <property type="entry name" value="Related to glucoamylase"/>
    <property type="match status" value="1"/>
</dbReference>
<dbReference type="OrthoDB" id="9806009at2"/>
<dbReference type="InterPro" id="IPR015237">
    <property type="entry name" value="Alpha-amylase_C_pro"/>
</dbReference>
<dbReference type="SUPFAM" id="SSF49452">
    <property type="entry name" value="Starch-binding domain-like"/>
    <property type="match status" value="1"/>
</dbReference>
<dbReference type="Proteomes" id="UP000197277">
    <property type="component" value="Unassembled WGS sequence"/>
</dbReference>
<dbReference type="SMART" id="SM00642">
    <property type="entry name" value="Aamy"/>
    <property type="match status" value="1"/>
</dbReference>
<evidence type="ECO:0000256" key="1">
    <source>
        <dbReference type="ARBA" id="ARBA00008061"/>
    </source>
</evidence>
<dbReference type="InterPro" id="IPR013784">
    <property type="entry name" value="Carb-bd-like_fold"/>
</dbReference>
<proteinExistence type="inferred from homology"/>
<comment type="similarity">
    <text evidence="1 5">Belongs to the glycosyl hydrolase 13 family.</text>
</comment>
<evidence type="ECO:0000313" key="10">
    <source>
        <dbReference type="Proteomes" id="UP000197277"/>
    </source>
</evidence>
<dbReference type="Pfam" id="PF00686">
    <property type="entry name" value="CBM_20"/>
    <property type="match status" value="1"/>
</dbReference>
<evidence type="ECO:0000256" key="3">
    <source>
        <dbReference type="ARBA" id="ARBA00023277"/>
    </source>
</evidence>
<dbReference type="InterPro" id="IPR002044">
    <property type="entry name" value="CBM20"/>
</dbReference>
<organism evidence="9 10">
    <name type="scientific">Hymenobacter amundsenii</name>
    <dbReference type="NCBI Taxonomy" id="2006685"/>
    <lineage>
        <taxon>Bacteria</taxon>
        <taxon>Pseudomonadati</taxon>
        <taxon>Bacteroidota</taxon>
        <taxon>Cytophagia</taxon>
        <taxon>Cytophagales</taxon>
        <taxon>Hymenobacteraceae</taxon>
        <taxon>Hymenobacter</taxon>
    </lineage>
</organism>
<evidence type="ECO:0000259" key="8">
    <source>
        <dbReference type="PROSITE" id="PS51166"/>
    </source>
</evidence>
<evidence type="ECO:0000256" key="6">
    <source>
        <dbReference type="RuleBase" id="RU361134"/>
    </source>
</evidence>
<keyword evidence="4 6" id="KW-0326">Glycosidase</keyword>
<dbReference type="SMART" id="SM01065">
    <property type="entry name" value="CBM_2"/>
    <property type="match status" value="1"/>
</dbReference>
<dbReference type="SUPFAM" id="SSF51011">
    <property type="entry name" value="Glycosyl hydrolase domain"/>
    <property type="match status" value="1"/>
</dbReference>
<evidence type="ECO:0000256" key="5">
    <source>
        <dbReference type="RuleBase" id="RU003615"/>
    </source>
</evidence>
<dbReference type="InterPro" id="IPR006047">
    <property type="entry name" value="GH13_cat_dom"/>
</dbReference>
<evidence type="ECO:0000313" key="9">
    <source>
        <dbReference type="EMBL" id="OWP63292.1"/>
    </source>
</evidence>
<dbReference type="PROSITE" id="PS51257">
    <property type="entry name" value="PROKAR_LIPOPROTEIN"/>
    <property type="match status" value="1"/>
</dbReference>
<keyword evidence="3 6" id="KW-0119">Carbohydrate metabolism</keyword>
<protein>
    <recommendedName>
        <fullName evidence="6">Alpha-amylase</fullName>
        <ecNumber evidence="6">3.2.1.1</ecNumber>
    </recommendedName>
</protein>
<comment type="catalytic activity">
    <reaction evidence="6">
        <text>Endohydrolysis of (1-&gt;4)-alpha-D-glucosidic linkages in polysaccharides containing three or more (1-&gt;4)-alpha-linked D-glucose units.</text>
        <dbReference type="EC" id="3.2.1.1"/>
    </reaction>
</comment>
<keyword evidence="2 6" id="KW-0378">Hydrolase</keyword>
<dbReference type="AlphaFoldDB" id="A0A2D0AFW0"/>
<reference evidence="9 10" key="1">
    <citation type="submission" date="2017-06" db="EMBL/GenBank/DDBJ databases">
        <title>Hymenobacter amundsenii sp. nov. isolated from regoliths in Antarctica.</title>
        <authorList>
            <person name="Sedlacek I."/>
            <person name="Kralova S."/>
            <person name="Pantucek R."/>
            <person name="Svec P."/>
            <person name="Holochova P."/>
            <person name="Stankova E."/>
            <person name="Vrbovska V."/>
            <person name="Busse H.-J."/>
        </authorList>
    </citation>
    <scope>NUCLEOTIDE SEQUENCE [LARGE SCALE GENOMIC DNA]</scope>
    <source>
        <strain evidence="9 10">CCM 8682</strain>
    </source>
</reference>
<dbReference type="InterPro" id="IPR006046">
    <property type="entry name" value="Alpha_amylase"/>
</dbReference>
<evidence type="ECO:0000256" key="4">
    <source>
        <dbReference type="ARBA" id="ARBA00023295"/>
    </source>
</evidence>
<feature type="signal peptide" evidence="7">
    <location>
        <begin position="1"/>
        <end position="20"/>
    </location>
</feature>
<feature type="chain" id="PRO_5012157866" description="Alpha-amylase" evidence="7">
    <location>
        <begin position="21"/>
        <end position="605"/>
    </location>
</feature>
<dbReference type="Pfam" id="PF09154">
    <property type="entry name" value="Alpha-amy_C_pro"/>
    <property type="match status" value="1"/>
</dbReference>
<dbReference type="Gene3D" id="2.40.30.140">
    <property type="match status" value="1"/>
</dbReference>
<dbReference type="Gene3D" id="2.60.40.10">
    <property type="entry name" value="Immunoglobulins"/>
    <property type="match status" value="1"/>
</dbReference>
<dbReference type="Pfam" id="PF00128">
    <property type="entry name" value="Alpha-amylase"/>
    <property type="match status" value="1"/>
</dbReference>
<dbReference type="PRINTS" id="PR00110">
    <property type="entry name" value="ALPHAAMYLASE"/>
</dbReference>
<dbReference type="GO" id="GO:0004556">
    <property type="term" value="F:alpha-amylase activity"/>
    <property type="evidence" value="ECO:0007669"/>
    <property type="project" value="UniProtKB-UniRule"/>
</dbReference>
<dbReference type="EMBL" id="NIRR01000013">
    <property type="protein sequence ID" value="OWP63292.1"/>
    <property type="molecule type" value="Genomic_DNA"/>
</dbReference>
<feature type="domain" description="CBM20" evidence="8">
    <location>
        <begin position="504"/>
        <end position="605"/>
    </location>
</feature>
<dbReference type="InterPro" id="IPR013783">
    <property type="entry name" value="Ig-like_fold"/>
</dbReference>
<keyword evidence="10" id="KW-1185">Reference proteome</keyword>
<dbReference type="GO" id="GO:0005975">
    <property type="term" value="P:carbohydrate metabolic process"/>
    <property type="evidence" value="ECO:0007669"/>
    <property type="project" value="InterPro"/>
</dbReference>
<accession>A0A2D0AFW0</accession>
<dbReference type="EC" id="3.2.1.1" evidence="6"/>
<comment type="caution">
    <text evidence="9">The sequence shown here is derived from an EMBL/GenBank/DDBJ whole genome shotgun (WGS) entry which is preliminary data.</text>
</comment>
<dbReference type="PROSITE" id="PS51166">
    <property type="entry name" value="CBM20"/>
    <property type="match status" value="1"/>
</dbReference>